<evidence type="ECO:0000313" key="8">
    <source>
        <dbReference type="Proteomes" id="UP000298685"/>
    </source>
</evidence>
<dbReference type="Proteomes" id="UP000298685">
    <property type="component" value="Chromosome"/>
</dbReference>
<comment type="subunit">
    <text evidence="6">Part of the 50S ribosomal subunit. Contacts protein L29, and trigger factor when it is bound to the ribosome.</text>
</comment>
<dbReference type="EMBL" id="CP032999">
    <property type="protein sequence ID" value="QCI26132.1"/>
    <property type="molecule type" value="Genomic_DNA"/>
</dbReference>
<dbReference type="OrthoDB" id="9793353at2"/>
<evidence type="ECO:0000313" key="7">
    <source>
        <dbReference type="EMBL" id="QCI26132.1"/>
    </source>
</evidence>
<evidence type="ECO:0000256" key="5">
    <source>
        <dbReference type="ARBA" id="ARBA00023274"/>
    </source>
</evidence>
<dbReference type="Gene3D" id="3.30.70.330">
    <property type="match status" value="1"/>
</dbReference>
<dbReference type="RefSeq" id="WP_158350836.1">
    <property type="nucleotide sequence ID" value="NZ_CP032999.1"/>
</dbReference>
<dbReference type="InterPro" id="IPR013025">
    <property type="entry name" value="Ribosomal_uL23-like"/>
</dbReference>
<keyword evidence="3 6" id="KW-0694">RNA-binding</keyword>
<evidence type="ECO:0000256" key="6">
    <source>
        <dbReference type="HAMAP-Rule" id="MF_01369"/>
    </source>
</evidence>
<keyword evidence="5 6" id="KW-0687">Ribonucleoprotein</keyword>
<proteinExistence type="inferred from homology"/>
<evidence type="ECO:0000256" key="4">
    <source>
        <dbReference type="ARBA" id="ARBA00022980"/>
    </source>
</evidence>
<reference evidence="7 8" key="1">
    <citation type="submission" date="2018-10" db="EMBL/GenBank/DDBJ databases">
        <title>Comparative functional genomics of the obligate endosymbiont Buchnera aphidicola.</title>
        <authorList>
            <person name="Chong R.A."/>
        </authorList>
    </citation>
    <scope>NUCLEOTIDE SEQUENCE [LARGE SCALE GENOMIC DNA]</scope>
    <source>
        <strain evidence="7 8">Ska</strain>
    </source>
</reference>
<protein>
    <recommendedName>
        <fullName evidence="6">Large ribosomal subunit protein uL23</fullName>
    </recommendedName>
</protein>
<dbReference type="InterPro" id="IPR012678">
    <property type="entry name" value="Ribosomal_uL23/eL15/eS24_sf"/>
</dbReference>
<dbReference type="GO" id="GO:0005840">
    <property type="term" value="C:ribosome"/>
    <property type="evidence" value="ECO:0007669"/>
    <property type="project" value="UniProtKB-KW"/>
</dbReference>
<comment type="similarity">
    <text evidence="1 6">Belongs to the universal ribosomal protein uL23 family.</text>
</comment>
<dbReference type="GO" id="GO:0006412">
    <property type="term" value="P:translation"/>
    <property type="evidence" value="ECO:0007669"/>
    <property type="project" value="UniProtKB-UniRule"/>
</dbReference>
<dbReference type="GO" id="GO:0019843">
    <property type="term" value="F:rRNA binding"/>
    <property type="evidence" value="ECO:0007669"/>
    <property type="project" value="UniProtKB-UniRule"/>
</dbReference>
<dbReference type="HAMAP" id="MF_01369_B">
    <property type="entry name" value="Ribosomal_uL23_B"/>
    <property type="match status" value="1"/>
</dbReference>
<name>A0A4D6YAF8_9GAMM</name>
<keyword evidence="2 6" id="KW-0699">rRNA-binding</keyword>
<dbReference type="Pfam" id="PF00276">
    <property type="entry name" value="Ribosomal_L23"/>
    <property type="match status" value="1"/>
</dbReference>
<accession>A0A4D6YAF8</accession>
<dbReference type="NCBIfam" id="NF004359">
    <property type="entry name" value="PRK05738.1-3"/>
    <property type="match status" value="1"/>
</dbReference>
<evidence type="ECO:0000256" key="1">
    <source>
        <dbReference type="ARBA" id="ARBA00006700"/>
    </source>
</evidence>
<dbReference type="NCBIfam" id="NF004363">
    <property type="entry name" value="PRK05738.2-4"/>
    <property type="match status" value="1"/>
</dbReference>
<dbReference type="PANTHER" id="PTHR11620">
    <property type="entry name" value="60S RIBOSOMAL PROTEIN L23A"/>
    <property type="match status" value="1"/>
</dbReference>
<dbReference type="GO" id="GO:0003735">
    <property type="term" value="F:structural constituent of ribosome"/>
    <property type="evidence" value="ECO:0007669"/>
    <property type="project" value="InterPro"/>
</dbReference>
<comment type="function">
    <text evidence="6">One of the early assembly proteins it binds 23S rRNA. One of the proteins that surrounds the polypeptide exit tunnel on the outside of the ribosome. Forms the main docking site for trigger factor binding to the ribosome.</text>
</comment>
<dbReference type="SUPFAM" id="SSF54189">
    <property type="entry name" value="Ribosomal proteins S24e, L23 and L15e"/>
    <property type="match status" value="1"/>
</dbReference>
<evidence type="ECO:0000256" key="3">
    <source>
        <dbReference type="ARBA" id="ARBA00022884"/>
    </source>
</evidence>
<dbReference type="InterPro" id="IPR012677">
    <property type="entry name" value="Nucleotide-bd_a/b_plait_sf"/>
</dbReference>
<sequence length="100" mass="11443">MITDDKLFKVLYSPHVSEKSTVLLKKSNTIIFKVSVKSTKYEIKCAVQKLFSVIVKNINTIVVKGKVKQKGKFNVRSNHWKKAYVQLKSGQNLDFINNVV</sequence>
<gene>
    <name evidence="6" type="primary">rplW</name>
    <name evidence="7" type="ORF">D9V78_01805</name>
</gene>
<dbReference type="FunFam" id="3.30.70.330:FF:000001">
    <property type="entry name" value="50S ribosomal protein L23"/>
    <property type="match status" value="1"/>
</dbReference>
<keyword evidence="4 6" id="KW-0689">Ribosomal protein</keyword>
<evidence type="ECO:0000256" key="2">
    <source>
        <dbReference type="ARBA" id="ARBA00022730"/>
    </source>
</evidence>
<dbReference type="GO" id="GO:1990904">
    <property type="term" value="C:ribonucleoprotein complex"/>
    <property type="evidence" value="ECO:0007669"/>
    <property type="project" value="UniProtKB-KW"/>
</dbReference>
<dbReference type="AlphaFoldDB" id="A0A4D6YAF8"/>
<organism evidence="7 8">
    <name type="scientific">Buchnera aphidicola</name>
    <name type="common">Sarucallis kahawaluokalani</name>
    <dbReference type="NCBI Taxonomy" id="1241878"/>
    <lineage>
        <taxon>Bacteria</taxon>
        <taxon>Pseudomonadati</taxon>
        <taxon>Pseudomonadota</taxon>
        <taxon>Gammaproteobacteria</taxon>
        <taxon>Enterobacterales</taxon>
        <taxon>Erwiniaceae</taxon>
        <taxon>Buchnera</taxon>
    </lineage>
</organism>